<comment type="caution">
    <text evidence="1">The sequence shown here is derived from an EMBL/GenBank/DDBJ whole genome shotgun (WGS) entry which is preliminary data.</text>
</comment>
<gene>
    <name evidence="1" type="ORF">QE152_g5769</name>
</gene>
<sequence length="67" mass="8074">MYRLSTSQSIYLLPEAFYIRTKLPSANRFCRRKSVENHFFTIVLVPFSQKIRKTRALNWRLSMQYIG</sequence>
<reference evidence="1 2" key="1">
    <citation type="journal article" date="2024" name="BMC Genomics">
        <title>De novo assembly and annotation of Popillia japonica's genome with initial clues to its potential as an invasive pest.</title>
        <authorList>
            <person name="Cucini C."/>
            <person name="Boschi S."/>
            <person name="Funari R."/>
            <person name="Cardaioli E."/>
            <person name="Iannotti N."/>
            <person name="Marturano G."/>
            <person name="Paoli F."/>
            <person name="Bruttini M."/>
            <person name="Carapelli A."/>
            <person name="Frati F."/>
            <person name="Nardi F."/>
        </authorList>
    </citation>
    <scope>NUCLEOTIDE SEQUENCE [LARGE SCALE GENOMIC DNA]</scope>
    <source>
        <strain evidence="1">DMR45628</strain>
    </source>
</reference>
<accession>A0AAW1MND3</accession>
<protein>
    <submittedName>
        <fullName evidence="1">Uncharacterized protein</fullName>
    </submittedName>
</protein>
<name>A0AAW1MND3_POPJA</name>
<dbReference type="Proteomes" id="UP001458880">
    <property type="component" value="Unassembled WGS sequence"/>
</dbReference>
<evidence type="ECO:0000313" key="2">
    <source>
        <dbReference type="Proteomes" id="UP001458880"/>
    </source>
</evidence>
<evidence type="ECO:0000313" key="1">
    <source>
        <dbReference type="EMBL" id="KAK9746931.1"/>
    </source>
</evidence>
<organism evidence="1 2">
    <name type="scientific">Popillia japonica</name>
    <name type="common">Japanese beetle</name>
    <dbReference type="NCBI Taxonomy" id="7064"/>
    <lineage>
        <taxon>Eukaryota</taxon>
        <taxon>Metazoa</taxon>
        <taxon>Ecdysozoa</taxon>
        <taxon>Arthropoda</taxon>
        <taxon>Hexapoda</taxon>
        <taxon>Insecta</taxon>
        <taxon>Pterygota</taxon>
        <taxon>Neoptera</taxon>
        <taxon>Endopterygota</taxon>
        <taxon>Coleoptera</taxon>
        <taxon>Polyphaga</taxon>
        <taxon>Scarabaeiformia</taxon>
        <taxon>Scarabaeidae</taxon>
        <taxon>Rutelinae</taxon>
        <taxon>Popillia</taxon>
    </lineage>
</organism>
<proteinExistence type="predicted"/>
<keyword evidence="2" id="KW-1185">Reference proteome</keyword>
<dbReference type="AlphaFoldDB" id="A0AAW1MND3"/>
<dbReference type="EMBL" id="JASPKY010000036">
    <property type="protein sequence ID" value="KAK9746931.1"/>
    <property type="molecule type" value="Genomic_DNA"/>
</dbReference>